<evidence type="ECO:0000313" key="2">
    <source>
        <dbReference type="EMBL" id="OUP55435.1"/>
    </source>
</evidence>
<reference evidence="3" key="1">
    <citation type="submission" date="2017-04" db="EMBL/GenBank/DDBJ databases">
        <title>Function of individual gut microbiota members based on whole genome sequencing of pure cultures obtained from chicken caecum.</title>
        <authorList>
            <person name="Medvecky M."/>
            <person name="Cejkova D."/>
            <person name="Polansky O."/>
            <person name="Karasova D."/>
            <person name="Kubasova T."/>
            <person name="Cizek A."/>
            <person name="Rychlik I."/>
        </authorList>
    </citation>
    <scope>NUCLEOTIDE SEQUENCE [LARGE SCALE GENOMIC DNA]</scope>
    <source>
        <strain evidence="3">An179</strain>
    </source>
</reference>
<evidence type="ECO:0000259" key="1">
    <source>
        <dbReference type="PROSITE" id="PS50075"/>
    </source>
</evidence>
<comment type="caution">
    <text evidence="2">The sequence shown here is derived from an EMBL/GenBank/DDBJ whole genome shotgun (WGS) entry which is preliminary data.</text>
</comment>
<gene>
    <name evidence="2" type="ORF">B5F15_14740</name>
</gene>
<dbReference type="InterPro" id="IPR036736">
    <property type="entry name" value="ACP-like_sf"/>
</dbReference>
<dbReference type="RefSeq" id="WP_087171097.1">
    <property type="nucleotide sequence ID" value="NZ_NFKL01000027.1"/>
</dbReference>
<feature type="domain" description="Carrier" evidence="1">
    <location>
        <begin position="1"/>
        <end position="72"/>
    </location>
</feature>
<proteinExistence type="predicted"/>
<dbReference type="EMBL" id="NFKL01000027">
    <property type="protein sequence ID" value="OUP55435.1"/>
    <property type="molecule type" value="Genomic_DNA"/>
</dbReference>
<dbReference type="Proteomes" id="UP000195326">
    <property type="component" value="Unassembled WGS sequence"/>
</dbReference>
<accession>A0A1Y4LFH2</accession>
<dbReference type="PROSITE" id="PS50075">
    <property type="entry name" value="CARRIER"/>
    <property type="match status" value="1"/>
</dbReference>
<dbReference type="AlphaFoldDB" id="A0A1Y4LFH2"/>
<organism evidence="2 3">
    <name type="scientific">Butyricicoccus pullicaecorum</name>
    <dbReference type="NCBI Taxonomy" id="501571"/>
    <lineage>
        <taxon>Bacteria</taxon>
        <taxon>Bacillati</taxon>
        <taxon>Bacillota</taxon>
        <taxon>Clostridia</taxon>
        <taxon>Eubacteriales</taxon>
        <taxon>Butyricicoccaceae</taxon>
        <taxon>Butyricicoccus</taxon>
    </lineage>
</organism>
<dbReference type="InterPro" id="IPR009081">
    <property type="entry name" value="PP-bd_ACP"/>
</dbReference>
<sequence length="72" mass="8398">MELKDLIKVIERFIPDYRNSVTDETLLTDLGLSSLDMMILICEIEKIYKIDIDLTMLKNIKTVKDFYAAVIQ</sequence>
<protein>
    <recommendedName>
        <fullName evidence="1">Carrier domain-containing protein</fullName>
    </recommendedName>
</protein>
<evidence type="ECO:0000313" key="3">
    <source>
        <dbReference type="Proteomes" id="UP000195326"/>
    </source>
</evidence>
<dbReference type="Gene3D" id="1.10.1200.10">
    <property type="entry name" value="ACP-like"/>
    <property type="match status" value="1"/>
</dbReference>
<dbReference type="SUPFAM" id="SSF47336">
    <property type="entry name" value="ACP-like"/>
    <property type="match status" value="1"/>
</dbReference>
<name>A0A1Y4LFH2_9FIRM</name>
<dbReference type="Pfam" id="PF00550">
    <property type="entry name" value="PP-binding"/>
    <property type="match status" value="1"/>
</dbReference>